<evidence type="ECO:0000313" key="2">
    <source>
        <dbReference type="Proteomes" id="UP000609879"/>
    </source>
</evidence>
<dbReference type="Proteomes" id="UP000609879">
    <property type="component" value="Unassembled WGS sequence"/>
</dbReference>
<proteinExistence type="predicted"/>
<gene>
    <name evidence="1" type="ORF">Ade02nite_21250</name>
</gene>
<accession>A0ABQ3Y0I1</accession>
<keyword evidence="2" id="KW-1185">Reference proteome</keyword>
<reference evidence="1 2" key="1">
    <citation type="submission" date="2021-01" db="EMBL/GenBank/DDBJ databases">
        <title>Whole genome shotgun sequence of Actinoplanes deccanensis NBRC 13994.</title>
        <authorList>
            <person name="Komaki H."/>
            <person name="Tamura T."/>
        </authorList>
    </citation>
    <scope>NUCLEOTIDE SEQUENCE [LARGE SCALE GENOMIC DNA]</scope>
    <source>
        <strain evidence="1 2">NBRC 13994</strain>
    </source>
</reference>
<evidence type="ECO:0000313" key="1">
    <source>
        <dbReference type="EMBL" id="GID73484.1"/>
    </source>
</evidence>
<dbReference type="EMBL" id="BOMI01000033">
    <property type="protein sequence ID" value="GID73484.1"/>
    <property type="molecule type" value="Genomic_DNA"/>
</dbReference>
<protein>
    <recommendedName>
        <fullName evidence="3">Secreted protein</fullName>
    </recommendedName>
</protein>
<name>A0ABQ3Y0I1_9ACTN</name>
<organism evidence="1 2">
    <name type="scientific">Paractinoplanes deccanensis</name>
    <dbReference type="NCBI Taxonomy" id="113561"/>
    <lineage>
        <taxon>Bacteria</taxon>
        <taxon>Bacillati</taxon>
        <taxon>Actinomycetota</taxon>
        <taxon>Actinomycetes</taxon>
        <taxon>Micromonosporales</taxon>
        <taxon>Micromonosporaceae</taxon>
        <taxon>Paractinoplanes</taxon>
    </lineage>
</organism>
<evidence type="ECO:0008006" key="3">
    <source>
        <dbReference type="Google" id="ProtNLM"/>
    </source>
</evidence>
<dbReference type="RefSeq" id="WP_344301182.1">
    <property type="nucleotide sequence ID" value="NZ_BAAABO010000029.1"/>
</dbReference>
<sequence>MTEPPVWLLDVDGVINGHPRRCGWDSPPKRIKPGFPVYFAPELADHIRAVHTSGLAEVRWCTTWCGYPFELAQLSAMLDLPFKPAFGDRPAHLTWADMKLAAAVEVLKSGRRLIWADDEEADVAPQFSATVADAEQEGRALLIAPESERGLRPEDLDRTEKFAAEARLAT</sequence>
<comment type="caution">
    <text evidence="1">The sequence shown here is derived from an EMBL/GenBank/DDBJ whole genome shotgun (WGS) entry which is preliminary data.</text>
</comment>